<dbReference type="AlphaFoldDB" id="V6TIK6"/>
<dbReference type="Pfam" id="PF03357">
    <property type="entry name" value="Snf7"/>
    <property type="match status" value="1"/>
</dbReference>
<dbReference type="VEuPathDB" id="GiardiaDB:QR46_3789"/>
<evidence type="ECO:0000313" key="2">
    <source>
        <dbReference type="EMBL" id="ESU38601.1"/>
    </source>
</evidence>
<evidence type="ECO:0000256" key="1">
    <source>
        <dbReference type="SAM" id="Coils"/>
    </source>
</evidence>
<comment type="caution">
    <text evidence="2">The sequence shown here is derived from an EMBL/GenBank/DDBJ whole genome shotgun (WGS) entry which is preliminary data.</text>
</comment>
<organism evidence="2 3">
    <name type="scientific">Giardia intestinalis</name>
    <name type="common">Giardia lamblia</name>
    <dbReference type="NCBI Taxonomy" id="5741"/>
    <lineage>
        <taxon>Eukaryota</taxon>
        <taxon>Metamonada</taxon>
        <taxon>Diplomonadida</taxon>
        <taxon>Hexamitidae</taxon>
        <taxon>Giardiinae</taxon>
        <taxon>Giardia</taxon>
    </lineage>
</organism>
<dbReference type="Gene3D" id="6.10.140.1230">
    <property type="match status" value="1"/>
</dbReference>
<dbReference type="EMBL" id="AHGT01000011">
    <property type="protein sequence ID" value="ESU38601.1"/>
    <property type="molecule type" value="Genomic_DNA"/>
</dbReference>
<accession>V6TIK6</accession>
<dbReference type="VEuPathDB" id="GiardiaDB:GL50803_0029327"/>
<evidence type="ECO:0000313" key="3">
    <source>
        <dbReference type="Proteomes" id="UP000018320"/>
    </source>
</evidence>
<name>V6TIK6_GIAIN</name>
<keyword evidence="1" id="KW-0175">Coiled coil</keyword>
<dbReference type="VEuPathDB" id="GiardiaDB:GL50581_1231"/>
<dbReference type="InterPro" id="IPR005024">
    <property type="entry name" value="Snf7_fam"/>
</dbReference>
<protein>
    <submittedName>
        <fullName evidence="2">Putative Snf7 family protein</fullName>
    </submittedName>
</protein>
<proteinExistence type="predicted"/>
<dbReference type="Proteomes" id="UP000018320">
    <property type="component" value="Unassembled WGS sequence"/>
</dbReference>
<dbReference type="VEuPathDB" id="GiardiaDB:DHA2_29327"/>
<reference evidence="2 3" key="2">
    <citation type="journal article" date="2013" name="Genome Biol. Evol.">
        <title>Genome sequencing of Giardia lamblia genotypes A2 and B isolates (DH and GS) and comparative analysis with the genomes of genotypes A1 and E (WB and Pig).</title>
        <authorList>
            <person name="Adam R.D."/>
            <person name="Dahlstrom E.W."/>
            <person name="Martens C.A."/>
            <person name="Bruno D.P."/>
            <person name="Barbian K.D."/>
            <person name="Ricklefs S.M."/>
            <person name="Hernandez M.M."/>
            <person name="Narla N.P."/>
            <person name="Patel R.B."/>
            <person name="Porcella S.F."/>
            <person name="Nash T.E."/>
        </authorList>
    </citation>
    <scope>NUCLEOTIDE SEQUENCE [LARGE SCALE GENOMIC DNA]</scope>
    <source>
        <strain evidence="2 3">DH</strain>
    </source>
</reference>
<sequence>MWDKKEMKERTIAASLEAYKEKARETIRSIERERMQLEFERKKVEQQIRKAAQDGDRSSAEIHAKCLVRIKDNIKRLSVSKAQILSLQMNMQLAKSFEVVGGIISKSAAIMASLNKNVNNKEMQQQLAKFSREMQNLQIRQSYMEDSLDSAIRIDNESSQASKEVDMVMSEFDLLQKQKLLDMDSYMAECAQWVPGSGDVNTISNK</sequence>
<dbReference type="GO" id="GO:0007034">
    <property type="term" value="P:vacuolar transport"/>
    <property type="evidence" value="ECO:0007669"/>
    <property type="project" value="InterPro"/>
</dbReference>
<reference evidence="3" key="1">
    <citation type="submission" date="2012-02" db="EMBL/GenBank/DDBJ databases">
        <title>Genome sequencing of Giardia lamblia Genotypes A2 and B isolates (DH and GS) and comparative analysis with the genomes of Genotypes A1 and E (WB and Pig).</title>
        <authorList>
            <person name="Adam R."/>
            <person name="Dahlstrom E."/>
            <person name="Martens C."/>
            <person name="Bruno D."/>
            <person name="Barbian K."/>
            <person name="Porcella S.F."/>
            <person name="Nash T."/>
        </authorList>
    </citation>
    <scope>NUCLEOTIDE SEQUENCE</scope>
    <source>
        <strain evidence="3">DH</strain>
    </source>
</reference>
<gene>
    <name evidence="2" type="ORF">DHA2_29327</name>
</gene>
<dbReference type="PANTHER" id="PTHR10476">
    <property type="entry name" value="CHARGED MULTIVESICULAR BODY PROTEIN"/>
    <property type="match status" value="1"/>
</dbReference>
<feature type="coiled-coil region" evidence="1">
    <location>
        <begin position="13"/>
        <end position="54"/>
    </location>
</feature>